<accession>A0A511WXQ9</accession>
<dbReference type="Proteomes" id="UP000321886">
    <property type="component" value="Unassembled WGS sequence"/>
</dbReference>
<gene>
    <name evidence="1" type="ORF">HFA01_33300</name>
</gene>
<organism evidence="1 2">
    <name type="scientific">Halobacillus faecis</name>
    <dbReference type="NCBI Taxonomy" id="360184"/>
    <lineage>
        <taxon>Bacteria</taxon>
        <taxon>Bacillati</taxon>
        <taxon>Bacillota</taxon>
        <taxon>Bacilli</taxon>
        <taxon>Bacillales</taxon>
        <taxon>Bacillaceae</taxon>
        <taxon>Halobacillus</taxon>
    </lineage>
</organism>
<sequence>MGNHYLPCLVRPRKPHVKTSPFGGGVFFSASKNTKRTDKFTTSTDESLKVTDKYLKHR</sequence>
<evidence type="ECO:0000313" key="2">
    <source>
        <dbReference type="Proteomes" id="UP000321886"/>
    </source>
</evidence>
<keyword evidence="2" id="KW-1185">Reference proteome</keyword>
<comment type="caution">
    <text evidence="1">The sequence shown here is derived from an EMBL/GenBank/DDBJ whole genome shotgun (WGS) entry which is preliminary data.</text>
</comment>
<name>A0A511WXQ9_9BACI</name>
<dbReference type="AlphaFoldDB" id="A0A511WXQ9"/>
<reference evidence="1 2" key="1">
    <citation type="submission" date="2019-07" db="EMBL/GenBank/DDBJ databases">
        <title>Whole genome shotgun sequence of Halobacillus faecis NBRC 103569.</title>
        <authorList>
            <person name="Hosoyama A."/>
            <person name="Uohara A."/>
            <person name="Ohji S."/>
            <person name="Ichikawa N."/>
        </authorList>
    </citation>
    <scope>NUCLEOTIDE SEQUENCE [LARGE SCALE GENOMIC DNA]</scope>
    <source>
        <strain evidence="1 2">NBRC 103569</strain>
    </source>
</reference>
<protein>
    <submittedName>
        <fullName evidence="1">Uncharacterized protein</fullName>
    </submittedName>
</protein>
<evidence type="ECO:0000313" key="1">
    <source>
        <dbReference type="EMBL" id="GEN55068.1"/>
    </source>
</evidence>
<dbReference type="EMBL" id="BJYD01000030">
    <property type="protein sequence ID" value="GEN55068.1"/>
    <property type="molecule type" value="Genomic_DNA"/>
</dbReference>
<proteinExistence type="predicted"/>